<feature type="compositionally biased region" description="Polar residues" evidence="4">
    <location>
        <begin position="896"/>
        <end position="922"/>
    </location>
</feature>
<feature type="region of interest" description="Disordered" evidence="4">
    <location>
        <begin position="682"/>
        <end position="1196"/>
    </location>
</feature>
<feature type="compositionally biased region" description="Polar residues" evidence="4">
    <location>
        <begin position="1488"/>
        <end position="1504"/>
    </location>
</feature>
<evidence type="ECO:0000313" key="7">
    <source>
        <dbReference type="Proteomes" id="UP000272025"/>
    </source>
</evidence>
<feature type="domain" description="Nucleoporin Nup159/Nup146 N-terminal" evidence="5">
    <location>
        <begin position="57"/>
        <end position="427"/>
    </location>
</feature>
<dbReference type="SUPFAM" id="SSF117289">
    <property type="entry name" value="Nucleoporin domain"/>
    <property type="match status" value="1"/>
</dbReference>
<feature type="region of interest" description="Disordered" evidence="4">
    <location>
        <begin position="1444"/>
        <end position="1526"/>
    </location>
</feature>
<feature type="compositionally biased region" description="Low complexity" evidence="4">
    <location>
        <begin position="503"/>
        <end position="541"/>
    </location>
</feature>
<name>A0A3N2PRW9_SODAK</name>
<dbReference type="InterPro" id="IPR026054">
    <property type="entry name" value="Nucleoporin"/>
</dbReference>
<keyword evidence="3" id="KW-0539">Nucleus</keyword>
<evidence type="ECO:0000256" key="3">
    <source>
        <dbReference type="ARBA" id="ARBA00023242"/>
    </source>
</evidence>
<dbReference type="EMBL" id="ML119057">
    <property type="protein sequence ID" value="ROT37262.1"/>
    <property type="molecule type" value="Genomic_DNA"/>
</dbReference>
<reference evidence="6 7" key="1">
    <citation type="journal article" date="2018" name="Mol. Ecol.">
        <title>The obligate alkalophilic soda-lake fungus Sodiomyces alkalinus has shifted to a protein diet.</title>
        <authorList>
            <person name="Grum-Grzhimaylo A.A."/>
            <person name="Falkoski D.L."/>
            <person name="van den Heuvel J."/>
            <person name="Valero-Jimenez C.A."/>
            <person name="Min B."/>
            <person name="Choi I.G."/>
            <person name="Lipzen A."/>
            <person name="Daum C.G."/>
            <person name="Aanen D.K."/>
            <person name="Tsang A."/>
            <person name="Henrissat B."/>
            <person name="Bilanenko E.N."/>
            <person name="de Vries R.P."/>
            <person name="van Kan J.A.L."/>
            <person name="Grigoriev I.V."/>
            <person name="Debets A.J.M."/>
        </authorList>
    </citation>
    <scope>NUCLEOTIDE SEQUENCE [LARGE SCALE GENOMIC DNA]</scope>
    <source>
        <strain evidence="6 7">F11</strain>
    </source>
</reference>
<comment type="subcellular location">
    <subcellularLocation>
        <location evidence="1">Nucleus</location>
    </subcellularLocation>
</comment>
<feature type="compositionally biased region" description="Polar residues" evidence="4">
    <location>
        <begin position="949"/>
        <end position="966"/>
    </location>
</feature>
<accession>A0A3N2PRW9</accession>
<dbReference type="GeneID" id="39581670"/>
<sequence length="1564" mass="162055">MAFGFRSSGNAMTGAAPGPAGVSEGPELELIQTEALGFKSIAGDAKLRLTTPWSPPPADTASLITIAARKGLVAAAGPDGIVTATTDAVRKGFDGEKEGDSDVRVFQPQLKLPLSMRVSHIAFTADETYLLLSAESGGGLAVYDTQSLLQGNTQAAFELATNGESLRALAPNPTAEKADLCAIVTNNGNLHMASLKEKKISNPLKSQVSCVSWSTRGKQLLAGLADGTIHQMTPEGEAKAEIPRPPSVTNAHVASLSWLENHVILAIHTNTNESPPSSTYHIITRQPPSSFTFQKMTDPVDPFGAERVPHHSIMRLKDFPPNLQDLLIVASTASPDIGLISRSKTPLSPDKPAESISNVFTTTELLDDSKRAQLPMSESMDNTTAVGVALDLSSKDKVYKPLPADEEIEESPGPLPGYWVLNNEGVLSSWWIVYEDSIRQGTSYPSLAALDGSAQTAAPATMSAPAAPAVAPAVAPAFSASTGTSAFGSTPAFGGSSGLGAKPSPWGTSQTSTGTTGGQPSTAFGGSSSGSGPASSAPAFGKTSALGFGQSSQIGPKTSPWGAAGSTAPNASSASATPAFGQSGFGALGGGANKSVFDSSTSSNTAASVPTSGGFAGFAGSGGFAAAGANTSGGSIFSSKPSSGSPFGSAAQTLKDSSTAFPAPKSGGSGLALNAGSFKLDSSFKPDPATKDDNEKPSSAGGSSLFGSNFGAALGDAAQQTSKDEDMDTSTTPQPTQTKSSFNLGGAPSATESKSPFGLFGSQSKAPFAQATETKSPGLFGSTPPADQKTPPAKSAFGLGSTETTPQANPAFSLGGAQPKSPFTLNGHESTTPTTTPAPSKFGFQTTSDTPKGSIFGSTATSGGLFKTSEPAKPAAEAKHPEIKVESPGEAPLPPESTSRNAYPLGESSSSSGTWTDVGSKTSKADDAPLPPDFVKPAKPAGKPPSPPDTLSTPKPSTSGGIFSSLSEKKPASSTPSQPFTFPSVTQDAYSDSSDEGSTDGSQLGEEAPLPPDFVKKAPVKEAAQVPAVPDSEGASDLGEEEGDAESEGSGVMVGKDTSPSTTGFAATPGYTPQSSFGGMSGSTFIIPPAQSDMPRGSLFGELGRAQVLPRPNATSPRSPSPVRSAIPSRVSQPSGSRSVSAPGMASQILGGSRRSGHQMGLSTVANRLEEDPQLRQQRQARSRREAEETKVLEDEEDDEIQRILASDMEPTLVLDDFIAHTNVVPSSQETIPSQVEAVYRDINSMIDMLGLNARSMAGFIQGHSENYKEGGRHKEDLENPDDWVLCEVDELGDVLDTELAQELENGRVQDVEGKLEACHDLTREMSRLRSKQEDLKKLITVRLDPEQAEVSRSLPLSAEQATQQNELRREYGKFMRQLAEAEETLTLLKTKLAPMTATSGKSTANVPTVDAVMRTIHKMTSMAEKRSGDIDVLENQLRKLRFSSADRREGSPLAAATTTTTTTPQRNSHNNRSVVFSPDSAAGGSPRASTTHNPPNSLMSSVASAGGGGGGGATPRKKLSGFSRAEKVELMEKKAKRRAVLDKLKANIKKNGVQPWPMPEDTE</sequence>
<feature type="compositionally biased region" description="Polar residues" evidence="4">
    <location>
        <begin position="1465"/>
        <end position="1475"/>
    </location>
</feature>
<dbReference type="PANTHER" id="PTHR23193">
    <property type="entry name" value="NUCLEAR PORE COMPLEX PROTEIN NUP"/>
    <property type="match status" value="1"/>
</dbReference>
<feature type="region of interest" description="Disordered" evidence="4">
    <location>
        <begin position="496"/>
        <end position="576"/>
    </location>
</feature>
<feature type="compositionally biased region" description="Low complexity" evidence="4">
    <location>
        <begin position="729"/>
        <end position="741"/>
    </location>
</feature>
<feature type="compositionally biased region" description="Polar residues" evidence="4">
    <location>
        <begin position="650"/>
        <end position="660"/>
    </location>
</feature>
<feature type="compositionally biased region" description="Polar residues" evidence="4">
    <location>
        <begin position="821"/>
        <end position="830"/>
    </location>
</feature>
<evidence type="ECO:0000256" key="4">
    <source>
        <dbReference type="SAM" id="MobiDB-lite"/>
    </source>
</evidence>
<dbReference type="Pfam" id="PF16755">
    <property type="entry name" value="Beta-prop_NUP159_NUP214"/>
    <property type="match status" value="1"/>
</dbReference>
<feature type="compositionally biased region" description="Polar residues" evidence="4">
    <location>
        <begin position="1130"/>
        <end position="1140"/>
    </location>
</feature>
<feature type="region of interest" description="Disordered" evidence="4">
    <location>
        <begin position="1"/>
        <end position="24"/>
    </location>
</feature>
<dbReference type="OrthoDB" id="248320at2759"/>
<dbReference type="InterPro" id="IPR039462">
    <property type="entry name" value="Nup159/Nup146_N"/>
</dbReference>
<gene>
    <name evidence="6" type="ORF">SODALDRAFT_345124</name>
</gene>
<dbReference type="GO" id="GO:0017056">
    <property type="term" value="F:structural constituent of nuclear pore"/>
    <property type="evidence" value="ECO:0007669"/>
    <property type="project" value="TreeGrafter"/>
</dbReference>
<feature type="compositionally biased region" description="Basic and acidic residues" evidence="4">
    <location>
        <begin position="1183"/>
        <end position="1193"/>
    </location>
</feature>
<feature type="compositionally biased region" description="Low complexity" evidence="4">
    <location>
        <begin position="635"/>
        <end position="649"/>
    </location>
</feature>
<dbReference type="PANTHER" id="PTHR23193:SF23">
    <property type="entry name" value="NUCLEAR PORE COMPLEX PROTEIN NUP153"/>
    <property type="match status" value="1"/>
</dbReference>
<dbReference type="GO" id="GO:0006405">
    <property type="term" value="P:RNA export from nucleus"/>
    <property type="evidence" value="ECO:0007669"/>
    <property type="project" value="TreeGrafter"/>
</dbReference>
<keyword evidence="7" id="KW-1185">Reference proteome</keyword>
<dbReference type="GO" id="GO:0008139">
    <property type="term" value="F:nuclear localization sequence binding"/>
    <property type="evidence" value="ECO:0007669"/>
    <property type="project" value="TreeGrafter"/>
</dbReference>
<organism evidence="6 7">
    <name type="scientific">Sodiomyces alkalinus (strain CBS 110278 / VKM F-3762 / F11)</name>
    <name type="common">Alkaliphilic filamentous fungus</name>
    <dbReference type="NCBI Taxonomy" id="1314773"/>
    <lineage>
        <taxon>Eukaryota</taxon>
        <taxon>Fungi</taxon>
        <taxon>Dikarya</taxon>
        <taxon>Ascomycota</taxon>
        <taxon>Pezizomycotina</taxon>
        <taxon>Sordariomycetes</taxon>
        <taxon>Hypocreomycetidae</taxon>
        <taxon>Glomerellales</taxon>
        <taxon>Plectosphaerellaceae</taxon>
        <taxon>Sodiomyces</taxon>
    </lineage>
</organism>
<feature type="compositionally biased region" description="Low complexity" evidence="4">
    <location>
        <begin position="562"/>
        <end position="576"/>
    </location>
</feature>
<feature type="compositionally biased region" description="Basic and acidic residues" evidence="4">
    <location>
        <begin position="682"/>
        <end position="696"/>
    </location>
</feature>
<dbReference type="GO" id="GO:0006606">
    <property type="term" value="P:protein import into nucleus"/>
    <property type="evidence" value="ECO:0007669"/>
    <property type="project" value="TreeGrafter"/>
</dbReference>
<feature type="compositionally biased region" description="Low complexity" evidence="4">
    <location>
        <begin position="972"/>
        <end position="984"/>
    </location>
</feature>
<dbReference type="GO" id="GO:0005643">
    <property type="term" value="C:nuclear pore"/>
    <property type="evidence" value="ECO:0007669"/>
    <property type="project" value="TreeGrafter"/>
</dbReference>
<dbReference type="RefSeq" id="XP_028465068.1">
    <property type="nucleotide sequence ID" value="XM_028613192.1"/>
</dbReference>
<dbReference type="InterPro" id="IPR015943">
    <property type="entry name" value="WD40/YVTN_repeat-like_dom_sf"/>
</dbReference>
<evidence type="ECO:0000313" key="6">
    <source>
        <dbReference type="EMBL" id="ROT37262.1"/>
    </source>
</evidence>
<proteinExistence type="predicted"/>
<evidence type="ECO:0000256" key="1">
    <source>
        <dbReference type="ARBA" id="ARBA00004123"/>
    </source>
</evidence>
<dbReference type="Gene3D" id="2.130.10.10">
    <property type="entry name" value="YVTN repeat-like/Quinoprotein amine dehydrogenase"/>
    <property type="match status" value="1"/>
</dbReference>
<dbReference type="FunFam" id="2.130.10.10:FF:000645">
    <property type="entry name" value="Putative nuclear pore complex subunit Nup159"/>
    <property type="match status" value="1"/>
</dbReference>
<feature type="compositionally biased region" description="Acidic residues" evidence="4">
    <location>
        <begin position="1038"/>
        <end position="1047"/>
    </location>
</feature>
<feature type="compositionally biased region" description="Polar residues" evidence="4">
    <location>
        <begin position="761"/>
        <end position="775"/>
    </location>
</feature>
<dbReference type="Proteomes" id="UP000272025">
    <property type="component" value="Unassembled WGS sequence"/>
</dbReference>
<dbReference type="STRING" id="1314773.A0A3N2PRW9"/>
<keyword evidence="2" id="KW-0813">Transport</keyword>
<feature type="compositionally biased region" description="Polar residues" evidence="4">
    <location>
        <begin position="1058"/>
        <end position="1084"/>
    </location>
</feature>
<protein>
    <recommendedName>
        <fullName evidence="5">Nucleoporin Nup159/Nup146 N-terminal domain-containing protein</fullName>
    </recommendedName>
</protein>
<feature type="compositionally biased region" description="Low complexity" evidence="4">
    <location>
        <begin position="1455"/>
        <end position="1464"/>
    </location>
</feature>
<feature type="compositionally biased region" description="Polar residues" evidence="4">
    <location>
        <begin position="801"/>
        <end position="810"/>
    </location>
</feature>
<feature type="compositionally biased region" description="Polar residues" evidence="4">
    <location>
        <begin position="843"/>
        <end position="862"/>
    </location>
</feature>
<evidence type="ECO:0000256" key="2">
    <source>
        <dbReference type="ARBA" id="ARBA00022448"/>
    </source>
</evidence>
<evidence type="ECO:0000259" key="5">
    <source>
        <dbReference type="Pfam" id="PF16755"/>
    </source>
</evidence>
<feature type="compositionally biased region" description="Basic and acidic residues" evidence="4">
    <location>
        <begin position="876"/>
        <end position="887"/>
    </location>
</feature>
<feature type="region of interest" description="Disordered" evidence="4">
    <location>
        <begin position="635"/>
        <end position="666"/>
    </location>
</feature>